<sequence>KNKQLHELLRKGPQHREPQPTNWKRAFESVKAVENYIDKVSKKEKLAKLLFRE</sequence>
<evidence type="ECO:0000313" key="2">
    <source>
        <dbReference type="EMBL" id="CAF1342542.1"/>
    </source>
</evidence>
<feature type="non-terminal residue" evidence="2">
    <location>
        <position position="1"/>
    </location>
</feature>
<proteinExistence type="predicted"/>
<comment type="caution">
    <text evidence="2">The sequence shown here is derived from an EMBL/GenBank/DDBJ whole genome shotgun (WGS) entry which is preliminary data.</text>
</comment>
<dbReference type="AlphaFoldDB" id="A0A815GSP8"/>
<organism evidence="2 4">
    <name type="scientific">Didymodactylos carnosus</name>
    <dbReference type="NCBI Taxonomy" id="1234261"/>
    <lineage>
        <taxon>Eukaryota</taxon>
        <taxon>Metazoa</taxon>
        <taxon>Spiralia</taxon>
        <taxon>Gnathifera</taxon>
        <taxon>Rotifera</taxon>
        <taxon>Eurotatoria</taxon>
        <taxon>Bdelloidea</taxon>
        <taxon>Philodinida</taxon>
        <taxon>Philodinidae</taxon>
        <taxon>Didymodactylos</taxon>
    </lineage>
</organism>
<dbReference type="Proteomes" id="UP000681722">
    <property type="component" value="Unassembled WGS sequence"/>
</dbReference>
<feature type="compositionally biased region" description="Basic and acidic residues" evidence="1">
    <location>
        <begin position="1"/>
        <end position="18"/>
    </location>
</feature>
<evidence type="ECO:0000313" key="3">
    <source>
        <dbReference type="EMBL" id="CAF4204811.1"/>
    </source>
</evidence>
<reference evidence="2" key="1">
    <citation type="submission" date="2021-02" db="EMBL/GenBank/DDBJ databases">
        <authorList>
            <person name="Nowell W R."/>
        </authorList>
    </citation>
    <scope>NUCLEOTIDE SEQUENCE</scope>
</reference>
<evidence type="ECO:0000256" key="1">
    <source>
        <dbReference type="SAM" id="MobiDB-lite"/>
    </source>
</evidence>
<dbReference type="EMBL" id="CAJOBC010059643">
    <property type="protein sequence ID" value="CAF4204811.1"/>
    <property type="molecule type" value="Genomic_DNA"/>
</dbReference>
<name>A0A815GSP8_9BILA</name>
<dbReference type="Proteomes" id="UP000663829">
    <property type="component" value="Unassembled WGS sequence"/>
</dbReference>
<gene>
    <name evidence="2" type="ORF">GPM918_LOCUS30502</name>
    <name evidence="3" type="ORF">SRO942_LOCUS31120</name>
</gene>
<feature type="region of interest" description="Disordered" evidence="1">
    <location>
        <begin position="1"/>
        <end position="20"/>
    </location>
</feature>
<evidence type="ECO:0000313" key="4">
    <source>
        <dbReference type="Proteomes" id="UP000663829"/>
    </source>
</evidence>
<protein>
    <submittedName>
        <fullName evidence="2">Uncharacterized protein</fullName>
    </submittedName>
</protein>
<accession>A0A815GSP8</accession>
<keyword evidence="4" id="KW-1185">Reference proteome</keyword>
<dbReference type="EMBL" id="CAJNOQ010014481">
    <property type="protein sequence ID" value="CAF1342542.1"/>
    <property type="molecule type" value="Genomic_DNA"/>
</dbReference>